<comment type="caution">
    <text evidence="1">The sequence shown here is derived from an EMBL/GenBank/DDBJ whole genome shotgun (WGS) entry which is preliminary data.</text>
</comment>
<dbReference type="Proteomes" id="UP000032545">
    <property type="component" value="Unassembled WGS sequence"/>
</dbReference>
<evidence type="ECO:0000313" key="2">
    <source>
        <dbReference type="Proteomes" id="UP000032545"/>
    </source>
</evidence>
<reference evidence="2" key="1">
    <citation type="submission" date="2015-02" db="EMBL/GenBank/DDBJ databases">
        <title>Draft Genome of Frankia sp. CpI1-S.</title>
        <authorList>
            <person name="Oshone R.T."/>
            <person name="Ngom M."/>
            <person name="Ghodhbane-Gtari F."/>
            <person name="Gtari M."/>
            <person name="Morris K."/>
            <person name="Thomas K."/>
            <person name="Sen A."/>
            <person name="Tisa L.S."/>
        </authorList>
    </citation>
    <scope>NUCLEOTIDE SEQUENCE [LARGE SCALE GENOMIC DNA]</scope>
    <source>
        <strain evidence="2">CpI1-S</strain>
    </source>
</reference>
<sequence length="129" mass="14541">MTKFSIRSMPLQPEGRVARRGNLVALVRKAPGYRGRPPGAVEVTLARITGLTRDGEIRSYRPVAPAQDYDVPVERYWQDIEGFTDASNLDPDRAIEIARAHTWPGHPDAPRPWESLEDARRALRAARRS</sequence>
<accession>A0A0D8BMW3</accession>
<name>A0A0D8BMW3_9ACTN</name>
<dbReference type="AlphaFoldDB" id="A0A0D8BMW3"/>
<proteinExistence type="predicted"/>
<organism evidence="1 2">
    <name type="scientific">Frankia torreyi</name>
    <dbReference type="NCBI Taxonomy" id="1856"/>
    <lineage>
        <taxon>Bacteria</taxon>
        <taxon>Bacillati</taxon>
        <taxon>Actinomycetota</taxon>
        <taxon>Actinomycetes</taxon>
        <taxon>Frankiales</taxon>
        <taxon>Frankiaceae</taxon>
        <taxon>Frankia</taxon>
    </lineage>
</organism>
<dbReference type="EMBL" id="JYFN01000001">
    <property type="protein sequence ID" value="KJE25558.1"/>
    <property type="molecule type" value="Genomic_DNA"/>
</dbReference>
<protein>
    <submittedName>
        <fullName evidence="1">Uncharacterized protein</fullName>
    </submittedName>
</protein>
<gene>
    <name evidence="1" type="ORF">FF36_00174</name>
</gene>
<keyword evidence="2" id="KW-1185">Reference proteome</keyword>
<reference evidence="1 2" key="2">
    <citation type="journal article" date="2016" name="Genome Announc.">
        <title>Permanent Draft Genome Sequences for Two Variants of Frankia sp. Strain CpI1, the First Frankia Strain Isolated from Root Nodules of Comptonia peregrina.</title>
        <authorList>
            <person name="Oshone R."/>
            <person name="Hurst S.G.IV."/>
            <person name="Abebe-Akele F."/>
            <person name="Simpson S."/>
            <person name="Morris K."/>
            <person name="Thomas W.K."/>
            <person name="Tisa L.S."/>
        </authorList>
    </citation>
    <scope>NUCLEOTIDE SEQUENCE [LARGE SCALE GENOMIC DNA]</scope>
    <source>
        <strain evidence="2">CpI1-S</strain>
    </source>
</reference>
<evidence type="ECO:0000313" key="1">
    <source>
        <dbReference type="EMBL" id="KJE25558.1"/>
    </source>
</evidence>
<dbReference type="PATRIC" id="fig|1502723.3.peg.193"/>